<sequence>MGEKCQWCSLAYAICRIGCFRCYQTVCCKEPSTPRPSYSVIAIGLSQAGKSMLFAKLSGDASEKLEPTVGFSVKAVQLPSAILNVKELGGGDNVRKYWPHYFGGAQGIVFVVDSCCNDDDVDLAAAELQEVLSHSSLESLPLLVLANKQDVNGARSADELSRMMGLDAIARKRNWHIQACSKDDTESAKQGLSKLVSFINPDTETSEQNRL</sequence>
<dbReference type="SMART" id="SM00178">
    <property type="entry name" value="SAR"/>
    <property type="match status" value="1"/>
</dbReference>
<evidence type="ECO:0000256" key="2">
    <source>
        <dbReference type="ARBA" id="ARBA00022741"/>
    </source>
</evidence>
<reference evidence="7 8" key="1">
    <citation type="journal article" date="2018" name="Sci. Rep.">
        <title>Comparative analysis of the Pocillopora damicornis genome highlights role of immune system in coral evolution.</title>
        <authorList>
            <person name="Cunning R."/>
            <person name="Bay R.A."/>
            <person name="Gillette P."/>
            <person name="Baker A.C."/>
            <person name="Traylor-Knowles N."/>
        </authorList>
    </citation>
    <scope>NUCLEOTIDE SEQUENCE [LARGE SCALE GENOMIC DNA]</scope>
    <source>
        <strain evidence="7">RSMAS</strain>
        <tissue evidence="7">Whole animal</tissue>
    </source>
</reference>
<feature type="binding site" evidence="5">
    <location>
        <begin position="44"/>
        <end position="51"/>
    </location>
    <ligand>
        <name>GTP</name>
        <dbReference type="ChEBI" id="CHEBI:37565"/>
    </ligand>
</feature>
<accession>A0A3M6U8G7</accession>
<feature type="binding site" evidence="5">
    <location>
        <position position="90"/>
    </location>
    <ligand>
        <name>GTP</name>
        <dbReference type="ChEBI" id="CHEBI:37565"/>
    </ligand>
</feature>
<dbReference type="AlphaFoldDB" id="A0A3M6U8G7"/>
<dbReference type="GO" id="GO:0005525">
    <property type="term" value="F:GTP binding"/>
    <property type="evidence" value="ECO:0007669"/>
    <property type="project" value="UniProtKB-KW"/>
</dbReference>
<proteinExistence type="inferred from homology"/>
<keyword evidence="8" id="KW-1185">Reference proteome</keyword>
<evidence type="ECO:0000313" key="8">
    <source>
        <dbReference type="Proteomes" id="UP000275408"/>
    </source>
</evidence>
<dbReference type="InterPro" id="IPR027417">
    <property type="entry name" value="P-loop_NTPase"/>
</dbReference>
<dbReference type="CDD" id="cd00878">
    <property type="entry name" value="Arf_Arl"/>
    <property type="match status" value="1"/>
</dbReference>
<keyword evidence="3 5" id="KW-0342">GTP-binding</keyword>
<dbReference type="EMBL" id="RCHS01002017">
    <property type="protein sequence ID" value="RMX49970.1"/>
    <property type="molecule type" value="Genomic_DNA"/>
</dbReference>
<dbReference type="GO" id="GO:0003924">
    <property type="term" value="F:GTPase activity"/>
    <property type="evidence" value="ECO:0007669"/>
    <property type="project" value="InterPro"/>
</dbReference>
<name>A0A3M6U8G7_POCDA</name>
<dbReference type="SUPFAM" id="SSF52540">
    <property type="entry name" value="P-loop containing nucleoside triphosphate hydrolases"/>
    <property type="match status" value="1"/>
</dbReference>
<dbReference type="Proteomes" id="UP000275408">
    <property type="component" value="Unassembled WGS sequence"/>
</dbReference>
<comment type="caution">
    <text evidence="7">The sequence shown here is derived from an EMBL/GenBank/DDBJ whole genome shotgun (WGS) entry which is preliminary data.</text>
</comment>
<feature type="binding site" evidence="6">
    <location>
        <position position="68"/>
    </location>
    <ligand>
        <name>Mg(2+)</name>
        <dbReference type="ChEBI" id="CHEBI:18420"/>
    </ligand>
</feature>
<dbReference type="OMA" id="RLCCKGP"/>
<dbReference type="InterPro" id="IPR006689">
    <property type="entry name" value="Small_GTPase_ARF/SAR"/>
</dbReference>
<keyword evidence="2 5" id="KW-0547">Nucleotide-binding</keyword>
<dbReference type="PANTHER" id="PTHR46693">
    <property type="entry name" value="ADP-RIBOSYLATION FACTOR-LIKE PROTEIN 15"/>
    <property type="match status" value="1"/>
</dbReference>
<gene>
    <name evidence="7" type="ORF">pdam_00013952</name>
</gene>
<dbReference type="Gene3D" id="3.40.50.300">
    <property type="entry name" value="P-loop containing nucleotide triphosphate hydrolases"/>
    <property type="match status" value="1"/>
</dbReference>
<evidence type="ECO:0000256" key="4">
    <source>
        <dbReference type="ARBA" id="ARBA00072404"/>
    </source>
</evidence>
<evidence type="ECO:0000256" key="3">
    <source>
        <dbReference type="ARBA" id="ARBA00023134"/>
    </source>
</evidence>
<dbReference type="SMART" id="SM00177">
    <property type="entry name" value="ARF"/>
    <property type="match status" value="1"/>
</dbReference>
<organism evidence="7 8">
    <name type="scientific">Pocillopora damicornis</name>
    <name type="common">Cauliflower coral</name>
    <name type="synonym">Millepora damicornis</name>
    <dbReference type="NCBI Taxonomy" id="46731"/>
    <lineage>
        <taxon>Eukaryota</taxon>
        <taxon>Metazoa</taxon>
        <taxon>Cnidaria</taxon>
        <taxon>Anthozoa</taxon>
        <taxon>Hexacorallia</taxon>
        <taxon>Scleractinia</taxon>
        <taxon>Astrocoeniina</taxon>
        <taxon>Pocilloporidae</taxon>
        <taxon>Pocillopora</taxon>
    </lineage>
</organism>
<evidence type="ECO:0000256" key="5">
    <source>
        <dbReference type="PIRSR" id="PIRSR606689-1"/>
    </source>
</evidence>
<evidence type="ECO:0000256" key="1">
    <source>
        <dbReference type="ARBA" id="ARBA00010290"/>
    </source>
</evidence>
<dbReference type="FunFam" id="3.40.50.300:FF:000934">
    <property type="entry name" value="ADP-ribosylation factor-like 15 isoform X1"/>
    <property type="match status" value="1"/>
</dbReference>
<feature type="binding site" evidence="5">
    <location>
        <begin position="147"/>
        <end position="150"/>
    </location>
    <ligand>
        <name>GTP</name>
        <dbReference type="ChEBI" id="CHEBI:37565"/>
    </ligand>
</feature>
<dbReference type="Pfam" id="PF00025">
    <property type="entry name" value="Arf"/>
    <property type="match status" value="1"/>
</dbReference>
<protein>
    <recommendedName>
        <fullName evidence="4">ADP-ribosylation factor-like protein 15</fullName>
    </recommendedName>
</protein>
<dbReference type="STRING" id="46731.A0A3M6U8G7"/>
<dbReference type="PRINTS" id="PR00328">
    <property type="entry name" value="SAR1GTPBP"/>
</dbReference>
<dbReference type="OrthoDB" id="414781at2759"/>
<dbReference type="GO" id="GO:0046872">
    <property type="term" value="F:metal ion binding"/>
    <property type="evidence" value="ECO:0007669"/>
    <property type="project" value="UniProtKB-KW"/>
</dbReference>
<keyword evidence="6" id="KW-0460">Magnesium</keyword>
<dbReference type="InterPro" id="IPR042292">
    <property type="entry name" value="ARL15"/>
</dbReference>
<dbReference type="PROSITE" id="PS51417">
    <property type="entry name" value="ARF"/>
    <property type="match status" value="1"/>
</dbReference>
<keyword evidence="6" id="KW-0479">Metal-binding</keyword>
<dbReference type="PANTHER" id="PTHR46693:SF1">
    <property type="entry name" value="ADP-RIBOSYLATION FACTOR-LIKE PROTEIN 15"/>
    <property type="match status" value="1"/>
</dbReference>
<evidence type="ECO:0000256" key="6">
    <source>
        <dbReference type="PIRSR" id="PIRSR606689-2"/>
    </source>
</evidence>
<comment type="similarity">
    <text evidence="1">Belongs to the small GTPase superfamily. Arf family.</text>
</comment>
<feature type="binding site" evidence="6">
    <location>
        <position position="51"/>
    </location>
    <ligand>
        <name>Mg(2+)</name>
        <dbReference type="ChEBI" id="CHEBI:18420"/>
    </ligand>
</feature>
<evidence type="ECO:0000313" key="7">
    <source>
        <dbReference type="EMBL" id="RMX49970.1"/>
    </source>
</evidence>